<proteinExistence type="predicted"/>
<sequence>MLPILSFHALAAQRGDGLRPELLALFERHARLEIGLAAIIEPVETESLPQVADAVSNGPVSE</sequence>
<comment type="caution">
    <text evidence="1">The sequence shown here is derived from an EMBL/GenBank/DDBJ whole genome shotgun (WGS) entry which is preliminary data.</text>
</comment>
<accession>A0ACC7NKN6</accession>
<name>A0ACC7NKN6_9BURK</name>
<keyword evidence="2" id="KW-1185">Reference proteome</keyword>
<reference evidence="1 2" key="1">
    <citation type="journal article" date="2024" name="Chem. Sci.">
        <title>Discovery of megapolipeptins by genome mining of a Burkholderiales bacteria collection.</title>
        <authorList>
            <person name="Paulo B.S."/>
            <person name="Recchia M.J.J."/>
            <person name="Lee S."/>
            <person name="Fergusson C.H."/>
            <person name="Romanowski S.B."/>
            <person name="Hernandez A."/>
            <person name="Krull N."/>
            <person name="Liu D.Y."/>
            <person name="Cavanagh H."/>
            <person name="Bos A."/>
            <person name="Gray C.A."/>
            <person name="Murphy B.T."/>
            <person name="Linington R.G."/>
            <person name="Eustaquio A.S."/>
        </authorList>
    </citation>
    <scope>NUCLEOTIDE SEQUENCE [LARGE SCALE GENOMIC DNA]</scope>
    <source>
        <strain evidence="1 2">RL18-126-BIB-B</strain>
    </source>
</reference>
<protein>
    <submittedName>
        <fullName evidence="1">Uncharacterized protein</fullName>
    </submittedName>
</protein>
<dbReference type="Proteomes" id="UP001629235">
    <property type="component" value="Unassembled WGS sequence"/>
</dbReference>
<organism evidence="1 2">
    <name type="scientific">Paraburkholderia rhynchosiae</name>
    <dbReference type="NCBI Taxonomy" id="487049"/>
    <lineage>
        <taxon>Bacteria</taxon>
        <taxon>Pseudomonadati</taxon>
        <taxon>Pseudomonadota</taxon>
        <taxon>Betaproteobacteria</taxon>
        <taxon>Burkholderiales</taxon>
        <taxon>Burkholderiaceae</taxon>
        <taxon>Paraburkholderia</taxon>
    </lineage>
</organism>
<gene>
    <name evidence="1" type="ORF">PQR01_31535</name>
</gene>
<dbReference type="EMBL" id="JAQQDW010000093">
    <property type="protein sequence ID" value="MFM0107864.1"/>
    <property type="molecule type" value="Genomic_DNA"/>
</dbReference>
<evidence type="ECO:0000313" key="2">
    <source>
        <dbReference type="Proteomes" id="UP001629235"/>
    </source>
</evidence>
<evidence type="ECO:0000313" key="1">
    <source>
        <dbReference type="EMBL" id="MFM0107864.1"/>
    </source>
</evidence>